<reference evidence="1 2" key="1">
    <citation type="journal article" date="2023" name="ACS Omega">
        <title>Identification of the Neoaspergillic Acid Biosynthesis Gene Cluster by Establishing an In Vitro CRISPR-Ribonucleoprotein Genetic System in Aspergillus melleus.</title>
        <authorList>
            <person name="Yuan B."/>
            <person name="Grau M.F."/>
            <person name="Murata R.M."/>
            <person name="Torok T."/>
            <person name="Venkateswaran K."/>
            <person name="Stajich J.E."/>
            <person name="Wang C.C.C."/>
        </authorList>
    </citation>
    <scope>NUCLEOTIDE SEQUENCE [LARGE SCALE GENOMIC DNA]</scope>
    <source>
        <strain evidence="1 2">IMV 1140</strain>
    </source>
</reference>
<proteinExistence type="predicted"/>
<evidence type="ECO:0000313" key="1">
    <source>
        <dbReference type="EMBL" id="KAK1145133.1"/>
    </source>
</evidence>
<protein>
    <submittedName>
        <fullName evidence="1">Uncharacterized protein</fullName>
    </submittedName>
</protein>
<dbReference type="EMBL" id="JAOPJF010000026">
    <property type="protein sequence ID" value="KAK1145133.1"/>
    <property type="molecule type" value="Genomic_DNA"/>
</dbReference>
<dbReference type="Proteomes" id="UP001177260">
    <property type="component" value="Unassembled WGS sequence"/>
</dbReference>
<gene>
    <name evidence="1" type="ORF">N8T08_004566</name>
</gene>
<name>A0ACC3B4M8_9EURO</name>
<sequence length="502" mass="56183">MSPIFALCVVTLGLVLWATRSHKQRYIPGVPIIGGPGKIRENRKLFVTEGMAILRRGYEENKDRLFYVPTPIGERLILPSRYLEELKAADMRQVDFQATFLEMFEGSYTTLGTHSRLLPQVVRAQLNQHLANVLPQIQAEIRESLTEVLPPCEDWTEINVTDVMAVIIARVSSRMFGGTKLSRNEGWIQASLRFAHDGFQAATKLKKWPGLLKPIGQYLVPEITSIRNTYRVAENAIVPLLEERDRECQKKDTQDLVGRMYAQAEGAEKSKKFIAGTPLKVSFAAYHTSAAAPTQLLFDLAACPEYIPALREEYYAADRDAVGNVSVKGFASMMKMDSIMKESQRFNPLLLLTFERIIKQDFRLSDGTVIPANTWIVSPAQAIAMDADLYPNPDTFDGFRFAKLPTTGAHEAGRRMPAIVKGKAHYTSAHPGSMAFGYGQHACPGRFFAMMEIKAITGEILKRYELKLAGGARPASVTFETQHLPNPDGRVLFRARRESQVI</sequence>
<evidence type="ECO:0000313" key="2">
    <source>
        <dbReference type="Proteomes" id="UP001177260"/>
    </source>
</evidence>
<accession>A0ACC3B4M8</accession>
<organism evidence="1 2">
    <name type="scientific">Aspergillus melleus</name>
    <dbReference type="NCBI Taxonomy" id="138277"/>
    <lineage>
        <taxon>Eukaryota</taxon>
        <taxon>Fungi</taxon>
        <taxon>Dikarya</taxon>
        <taxon>Ascomycota</taxon>
        <taxon>Pezizomycotina</taxon>
        <taxon>Eurotiomycetes</taxon>
        <taxon>Eurotiomycetidae</taxon>
        <taxon>Eurotiales</taxon>
        <taxon>Aspergillaceae</taxon>
        <taxon>Aspergillus</taxon>
        <taxon>Aspergillus subgen. Circumdati</taxon>
    </lineage>
</organism>
<keyword evidence="2" id="KW-1185">Reference proteome</keyword>
<comment type="caution">
    <text evidence="1">The sequence shown here is derived from an EMBL/GenBank/DDBJ whole genome shotgun (WGS) entry which is preliminary data.</text>
</comment>